<dbReference type="InterPro" id="IPR050093">
    <property type="entry name" value="ABC_SmlMolc_Importer"/>
</dbReference>
<dbReference type="Pfam" id="PF00005">
    <property type="entry name" value="ABC_tran"/>
    <property type="match status" value="1"/>
</dbReference>
<dbReference type="InterPro" id="IPR008995">
    <property type="entry name" value="Mo/tungstate-bd_C_term_dom"/>
</dbReference>
<evidence type="ECO:0000256" key="1">
    <source>
        <dbReference type="ARBA" id="ARBA00004417"/>
    </source>
</evidence>
<keyword evidence="9" id="KW-0472">Membrane</keyword>
<protein>
    <submittedName>
        <fullName evidence="11">Sugar ABC transporter</fullName>
    </submittedName>
</protein>
<dbReference type="InterPro" id="IPR015853">
    <property type="entry name" value="ABC_transpr_FbpC"/>
</dbReference>
<dbReference type="InterPro" id="IPR013611">
    <property type="entry name" value="Transp-assoc_OB_typ2"/>
</dbReference>
<dbReference type="AlphaFoldDB" id="A0A6N3XBY4"/>
<gene>
    <name evidence="11" type="ORF">TH68_02575</name>
</gene>
<dbReference type="SMART" id="SM00382">
    <property type="entry name" value="AAA"/>
    <property type="match status" value="1"/>
</dbReference>
<keyword evidence="6" id="KW-0067">ATP-binding</keyword>
<evidence type="ECO:0000259" key="10">
    <source>
        <dbReference type="PROSITE" id="PS50893"/>
    </source>
</evidence>
<evidence type="ECO:0000256" key="3">
    <source>
        <dbReference type="ARBA" id="ARBA00022475"/>
    </source>
</evidence>
<evidence type="ECO:0000256" key="8">
    <source>
        <dbReference type="ARBA" id="ARBA00023065"/>
    </source>
</evidence>
<proteinExistence type="predicted"/>
<dbReference type="GO" id="GO:0043190">
    <property type="term" value="C:ATP-binding cassette (ABC) transporter complex"/>
    <property type="evidence" value="ECO:0007669"/>
    <property type="project" value="InterPro"/>
</dbReference>
<dbReference type="GO" id="GO:0015408">
    <property type="term" value="F:ABC-type ferric iron transporter activity"/>
    <property type="evidence" value="ECO:0007669"/>
    <property type="project" value="InterPro"/>
</dbReference>
<evidence type="ECO:0000313" key="12">
    <source>
        <dbReference type="Proteomes" id="UP000035054"/>
    </source>
</evidence>
<dbReference type="InterPro" id="IPR003439">
    <property type="entry name" value="ABC_transporter-like_ATP-bd"/>
</dbReference>
<dbReference type="SUPFAM" id="SSF52540">
    <property type="entry name" value="P-loop containing nucleoside triphosphate hydrolases"/>
    <property type="match status" value="1"/>
</dbReference>
<dbReference type="GO" id="GO:0005524">
    <property type="term" value="F:ATP binding"/>
    <property type="evidence" value="ECO:0007669"/>
    <property type="project" value="UniProtKB-KW"/>
</dbReference>
<keyword evidence="3" id="KW-1003">Cell membrane</keyword>
<name>A0A6N3XBY4_9SYNE</name>
<evidence type="ECO:0000256" key="9">
    <source>
        <dbReference type="ARBA" id="ARBA00023136"/>
    </source>
</evidence>
<dbReference type="EMBL" id="JXUO01000082">
    <property type="protein sequence ID" value="KKZ15038.1"/>
    <property type="molecule type" value="Genomic_DNA"/>
</dbReference>
<accession>A0A6N3XBY4</accession>
<dbReference type="PROSITE" id="PS50893">
    <property type="entry name" value="ABC_TRANSPORTER_2"/>
    <property type="match status" value="1"/>
</dbReference>
<dbReference type="GO" id="GO:0016887">
    <property type="term" value="F:ATP hydrolysis activity"/>
    <property type="evidence" value="ECO:0007669"/>
    <property type="project" value="InterPro"/>
</dbReference>
<evidence type="ECO:0000256" key="6">
    <source>
        <dbReference type="ARBA" id="ARBA00022840"/>
    </source>
</evidence>
<organism evidence="11 12">
    <name type="scientific">Candidatus Synechococcus spongiarum 142</name>
    <dbReference type="NCBI Taxonomy" id="1608213"/>
    <lineage>
        <taxon>Bacteria</taxon>
        <taxon>Bacillati</taxon>
        <taxon>Cyanobacteriota</taxon>
        <taxon>Cyanophyceae</taxon>
        <taxon>Synechococcales</taxon>
        <taxon>Synechococcaceae</taxon>
        <taxon>Synechococcus</taxon>
    </lineage>
</organism>
<sequence length="368" mass="40583">MFRGERVVQPSQQHQQRLQVEGLWHRFGGNGAPWILQGIDLQLQERELVGLLGPSGCGKTSLLRLIVGFDRPCRGRVLLDGQEVSNPTWLRAPERRNIGMVFQDDALFPHLSVWDNACFGMGLGQDRSRASWLLELVGLAGLEERYPHELSGGQRQRLALARALAPAPSLVLLDEPFSNLDVEVRLHLRSELPGVLACCGATGLMVTHDPEEALAICDRVAVLNGGHLEQCAQPRQMVESPTTGFVASFVLQANLLPAQRVDEQTVSTSLGVLRCRSSATAIVPDAPLQVLLRPEQLQLKADSRGPGSVSCREFLGQVWLYRIQLNNLTLKLRQPLSNALTLHQRCVVSIDPAAKLLLYPQRLPLVLV</sequence>
<feature type="domain" description="ABC transporter" evidence="10">
    <location>
        <begin position="18"/>
        <end position="250"/>
    </location>
</feature>
<dbReference type="InterPro" id="IPR027417">
    <property type="entry name" value="P-loop_NTPase"/>
</dbReference>
<keyword evidence="5" id="KW-0547">Nucleotide-binding</keyword>
<evidence type="ECO:0000256" key="2">
    <source>
        <dbReference type="ARBA" id="ARBA00022448"/>
    </source>
</evidence>
<dbReference type="PROSITE" id="PS00211">
    <property type="entry name" value="ABC_TRANSPORTER_1"/>
    <property type="match status" value="1"/>
</dbReference>
<dbReference type="Gene3D" id="3.40.50.300">
    <property type="entry name" value="P-loop containing nucleotide triphosphate hydrolases"/>
    <property type="match status" value="1"/>
</dbReference>
<dbReference type="SUPFAM" id="SSF50331">
    <property type="entry name" value="MOP-like"/>
    <property type="match status" value="1"/>
</dbReference>
<comment type="subcellular location">
    <subcellularLocation>
        <location evidence="1">Cell inner membrane</location>
        <topology evidence="1">Peripheral membrane protein</topology>
    </subcellularLocation>
</comment>
<comment type="caution">
    <text evidence="11">The sequence shown here is derived from an EMBL/GenBank/DDBJ whole genome shotgun (WGS) entry which is preliminary data.</text>
</comment>
<evidence type="ECO:0000256" key="5">
    <source>
        <dbReference type="ARBA" id="ARBA00022741"/>
    </source>
</evidence>
<evidence type="ECO:0000256" key="4">
    <source>
        <dbReference type="ARBA" id="ARBA00022496"/>
    </source>
</evidence>
<reference evidence="11 12" key="1">
    <citation type="submission" date="2015-01" db="EMBL/GenBank/DDBJ databases">
        <title>Lifestyle Evolution in Cyanobacterial Symbionts of Sponges.</title>
        <authorList>
            <person name="Burgsdorf I."/>
            <person name="Slaby B.M."/>
            <person name="Handley K.M."/>
            <person name="Haber M."/>
            <person name="Blom J."/>
            <person name="Marshall C.W."/>
            <person name="Gilbert J.A."/>
            <person name="Hentschel U."/>
            <person name="Steindler L."/>
        </authorList>
    </citation>
    <scope>NUCLEOTIDE SEQUENCE [LARGE SCALE GENOMIC DNA]</scope>
    <source>
        <strain evidence="11">142</strain>
    </source>
</reference>
<dbReference type="InterPro" id="IPR017871">
    <property type="entry name" value="ABC_transporter-like_CS"/>
</dbReference>
<dbReference type="CDD" id="cd03259">
    <property type="entry name" value="ABC_Carb_Solutes_like"/>
    <property type="match status" value="1"/>
</dbReference>
<dbReference type="InterPro" id="IPR003593">
    <property type="entry name" value="AAA+_ATPase"/>
</dbReference>
<dbReference type="Proteomes" id="UP000035054">
    <property type="component" value="Unassembled WGS sequence"/>
</dbReference>
<evidence type="ECO:0000313" key="11">
    <source>
        <dbReference type="EMBL" id="KKZ15038.1"/>
    </source>
</evidence>
<dbReference type="PANTHER" id="PTHR42781">
    <property type="entry name" value="SPERMIDINE/PUTRESCINE IMPORT ATP-BINDING PROTEIN POTA"/>
    <property type="match status" value="1"/>
</dbReference>
<keyword evidence="8" id="KW-0406">Ion transport</keyword>
<dbReference type="PANTHER" id="PTHR42781:SF4">
    <property type="entry name" value="SPERMIDINE_PUTRESCINE IMPORT ATP-BINDING PROTEIN POTA"/>
    <property type="match status" value="1"/>
</dbReference>
<evidence type="ECO:0000256" key="7">
    <source>
        <dbReference type="ARBA" id="ARBA00023004"/>
    </source>
</evidence>
<keyword evidence="7" id="KW-0408">Iron</keyword>
<keyword evidence="4" id="KW-0410">Iron transport</keyword>
<keyword evidence="2" id="KW-0813">Transport</keyword>
<dbReference type="Pfam" id="PF08402">
    <property type="entry name" value="TOBE_2"/>
    <property type="match status" value="1"/>
</dbReference>